<dbReference type="GO" id="GO:0016810">
    <property type="term" value="F:hydrolase activity, acting on carbon-nitrogen (but not peptide) bonds"/>
    <property type="evidence" value="ECO:0007669"/>
    <property type="project" value="InterPro"/>
</dbReference>
<dbReference type="SUPFAM" id="SSF51556">
    <property type="entry name" value="Metallo-dependent hydrolases"/>
    <property type="match status" value="1"/>
</dbReference>
<sequence>MMKSVWSKTILSLLLVCSSSVAVGQTADLVFTNASVLTMNDDSPTAEAVAVTGNQITYVGDAAGAEALVGDNTEVFDLGGDTLLPGFVSGHDHLIAQGWNTRGVNLFGVESVEDALASIKEYADANPDEDIIFGFGFNRSVYGRWPTKEELDGVLPDRPAFILDYTIHDIWMNSKAFDLGEVSIDEPDQVPGVMYWQRDAEGEFTGIGIEFQWAPAYRTAGGWNIESDLAGFQQVNYAAAVETGMTAVHVPLIAMPTVTDAELVKEDEALVLEYLQGLEQAGELNLRTFVATAFKDPTGDPAAVVEHTLSLREKYDSDMLRIWGIKIHPEGNWGSKTSWQLEPYEGTDSRGAAAIEGEKIMATYLLANAAGIPVGTHVDGSQTVRNTVNAIMAARGAGFDVPNNLLHHYFTVPDTEHRLVIENGIMVNTTPAFQSDWDGEDENALALLGRARVEAQYARYSSLMAIGHNVSIASDVPSSPIDMIAPLFNVEIAMTLQDPQNPESKPFPLSRKPATLEQALKAITIHPAAQQAMEDKIGSIEVGKYADLVVLDQDITTVAPRDISDIKVLGTVMDGRFTHRDGI</sequence>
<proteinExistence type="predicted"/>
<feature type="domain" description="Amidohydrolase 3" evidence="2">
    <location>
        <begin position="74"/>
        <end position="578"/>
    </location>
</feature>
<accession>A0A0M6ZGV5</accession>
<dbReference type="InterPro" id="IPR032466">
    <property type="entry name" value="Metal_Hydrolase"/>
</dbReference>
<dbReference type="EC" id="3.5.1.91" evidence="3"/>
<dbReference type="Gene3D" id="2.30.40.10">
    <property type="entry name" value="Urease, subunit C, domain 1"/>
    <property type="match status" value="1"/>
</dbReference>
<keyword evidence="1" id="KW-0732">Signal</keyword>
<evidence type="ECO:0000313" key="4">
    <source>
        <dbReference type="Proteomes" id="UP000049983"/>
    </source>
</evidence>
<dbReference type="Gene3D" id="3.10.310.70">
    <property type="match status" value="1"/>
</dbReference>
<evidence type="ECO:0000256" key="1">
    <source>
        <dbReference type="SAM" id="SignalP"/>
    </source>
</evidence>
<reference evidence="4" key="1">
    <citation type="submission" date="2015-07" db="EMBL/GenBank/DDBJ databases">
        <authorList>
            <person name="Rodrigo-Torres Lidia"/>
            <person name="Arahal R.David."/>
        </authorList>
    </citation>
    <scope>NUCLEOTIDE SEQUENCE [LARGE SCALE GENOMIC DNA]</scope>
    <source>
        <strain evidence="4">CECT 5096</strain>
    </source>
</reference>
<dbReference type="STRING" id="311410.LA5095_04991"/>
<dbReference type="PANTHER" id="PTHR22642:SF2">
    <property type="entry name" value="PROTEIN LONG AFTER FAR-RED 3"/>
    <property type="match status" value="1"/>
</dbReference>
<feature type="chain" id="PRO_5009787787" evidence="1">
    <location>
        <begin position="23"/>
        <end position="583"/>
    </location>
</feature>
<dbReference type="InterPro" id="IPR013108">
    <property type="entry name" value="Amidohydro_3"/>
</dbReference>
<name>A0A0M6ZGV5_9HYPH</name>
<organism evidence="3 4">
    <name type="scientific">Roseibium album</name>
    <dbReference type="NCBI Taxonomy" id="311410"/>
    <lineage>
        <taxon>Bacteria</taxon>
        <taxon>Pseudomonadati</taxon>
        <taxon>Pseudomonadota</taxon>
        <taxon>Alphaproteobacteria</taxon>
        <taxon>Hyphomicrobiales</taxon>
        <taxon>Stappiaceae</taxon>
        <taxon>Roseibium</taxon>
    </lineage>
</organism>
<gene>
    <name evidence="3" type="primary">nfdA_3</name>
    <name evidence="3" type="ORF">LA5096_05566</name>
</gene>
<dbReference type="Gene3D" id="3.20.20.140">
    <property type="entry name" value="Metal-dependent hydrolases"/>
    <property type="match status" value="1"/>
</dbReference>
<dbReference type="AlphaFoldDB" id="A0A0M6ZGV5"/>
<evidence type="ECO:0000259" key="2">
    <source>
        <dbReference type="Pfam" id="PF07969"/>
    </source>
</evidence>
<dbReference type="PANTHER" id="PTHR22642">
    <property type="entry name" value="IMIDAZOLONEPROPIONASE"/>
    <property type="match status" value="1"/>
</dbReference>
<dbReference type="InterPro" id="IPR011059">
    <property type="entry name" value="Metal-dep_hydrolase_composite"/>
</dbReference>
<feature type="signal peptide" evidence="1">
    <location>
        <begin position="1"/>
        <end position="22"/>
    </location>
</feature>
<keyword evidence="3" id="KW-0378">Hydrolase</keyword>
<protein>
    <submittedName>
        <fullName evidence="3">N-substituted formamide deformylase</fullName>
        <ecNumber evidence="3">3.5.1.91</ecNumber>
    </submittedName>
</protein>
<dbReference type="Proteomes" id="UP000049983">
    <property type="component" value="Unassembled WGS sequence"/>
</dbReference>
<dbReference type="EMBL" id="CXWC01000015">
    <property type="protein sequence ID" value="CTQ78321.1"/>
    <property type="molecule type" value="Genomic_DNA"/>
</dbReference>
<dbReference type="Pfam" id="PF07969">
    <property type="entry name" value="Amidohydro_3"/>
    <property type="match status" value="1"/>
</dbReference>
<keyword evidence="4" id="KW-1185">Reference proteome</keyword>
<dbReference type="SUPFAM" id="SSF51338">
    <property type="entry name" value="Composite domain of metallo-dependent hydrolases"/>
    <property type="match status" value="1"/>
</dbReference>
<evidence type="ECO:0000313" key="3">
    <source>
        <dbReference type="EMBL" id="CTQ78321.1"/>
    </source>
</evidence>